<proteinExistence type="predicted"/>
<reference evidence="9 10" key="1">
    <citation type="submission" date="2018-11" db="EMBL/GenBank/DDBJ databases">
        <title>Genomic profiling of Staphylococcus species from a Poultry farm system in KwaZulu-Natal, South Africa.</title>
        <authorList>
            <person name="Amoako D.G."/>
            <person name="Somboro A.M."/>
            <person name="Abia A.L.K."/>
            <person name="Bester L.A."/>
            <person name="Essack S.Y."/>
        </authorList>
    </citation>
    <scope>NUCLEOTIDE SEQUENCE [LARGE SCALE GENOMIC DNA]</scope>
    <source>
        <strain evidence="9 10">SA9</strain>
    </source>
</reference>
<dbReference type="Proteomes" id="UP000443708">
    <property type="component" value="Unassembled WGS sequence"/>
</dbReference>
<dbReference type="Proteomes" id="UP000507112">
    <property type="component" value="Unassembled WGS sequence"/>
</dbReference>
<evidence type="ECO:0000313" key="17">
    <source>
        <dbReference type="Proteomes" id="UP000505390"/>
    </source>
</evidence>
<evidence type="ECO:0000313" key="7">
    <source>
        <dbReference type="EMBL" id="CAC5807939.1"/>
    </source>
</evidence>
<evidence type="ECO:0000313" key="9">
    <source>
        <dbReference type="EMBL" id="RZH93012.1"/>
    </source>
</evidence>
<dbReference type="Proteomes" id="UP000459586">
    <property type="component" value="Unassembled WGS sequence"/>
</dbReference>
<evidence type="ECO:0000313" key="12">
    <source>
        <dbReference type="Proteomes" id="UP000442782"/>
    </source>
</evidence>
<reference evidence="11 12" key="2">
    <citation type="submission" date="2019-12" db="EMBL/GenBank/DDBJ databases">
        <authorList>
            <consortium name="Pathogen Informatics"/>
        </authorList>
    </citation>
    <scope>NUCLEOTIDE SEQUENCE [LARGE SCALE GENOMIC DNA]</scope>
    <source>
        <strain evidence="8 18">MOS105</strain>
        <strain evidence="2 14">S040_N01_C01</strain>
        <strain evidence="1 12">S087_N01_C01</strain>
        <strain evidence="7 17">SG160</strain>
        <strain evidence="5 16">T012_N10_C04</strain>
        <strain evidence="3 11">T012_N16_C08</strain>
        <strain evidence="4 13">T065_N03_C06</strain>
        <strain evidence="6 15">T197_A02_C01</strain>
    </source>
</reference>
<dbReference type="Proteomes" id="UP000442696">
    <property type="component" value="Unassembled WGS sequence"/>
</dbReference>
<dbReference type="EMBL" id="CAIGXB010000011">
    <property type="protein sequence ID" value="CAC5807939.1"/>
    <property type="molecule type" value="Genomic_DNA"/>
</dbReference>
<evidence type="ECO:0000313" key="3">
    <source>
        <dbReference type="EMBL" id="CAA4391958.1"/>
    </source>
</evidence>
<dbReference type="Proteomes" id="UP000459702">
    <property type="component" value="Unassembled WGS sequence"/>
</dbReference>
<evidence type="ECO:0000313" key="5">
    <source>
        <dbReference type="EMBL" id="CAA6117221.1"/>
    </source>
</evidence>
<dbReference type="Proteomes" id="UP000443506">
    <property type="component" value="Unassembled WGS sequence"/>
</dbReference>
<dbReference type="EMBL" id="CACTPI010000012">
    <property type="protein sequence ID" value="CAA4154298.1"/>
    <property type="molecule type" value="Genomic_DNA"/>
</dbReference>
<dbReference type="EMBL" id="RQTC01000129">
    <property type="protein sequence ID" value="RZH93012.1"/>
    <property type="molecule type" value="Genomic_DNA"/>
</dbReference>
<dbReference type="EMBL" id="CACTWD010000017">
    <property type="protein sequence ID" value="CAA4700932.1"/>
    <property type="molecule type" value="Genomic_DNA"/>
</dbReference>
<name>A0A2I7Y9B2_STAAU</name>
<evidence type="ECO:0000313" key="16">
    <source>
        <dbReference type="Proteomes" id="UP000459702"/>
    </source>
</evidence>
<evidence type="ECO:0000313" key="15">
    <source>
        <dbReference type="Proteomes" id="UP000459586"/>
    </source>
</evidence>
<dbReference type="EMBL" id="CACUNS010000016">
    <property type="protein sequence ID" value="CAA6117221.1"/>
    <property type="molecule type" value="Genomic_DNA"/>
</dbReference>
<evidence type="ECO:0000313" key="6">
    <source>
        <dbReference type="EMBL" id="CAA6382027.1"/>
    </source>
</evidence>
<dbReference type="EMBL" id="CAIIGD010000010">
    <property type="protein sequence ID" value="CAC8230987.1"/>
    <property type="molecule type" value="Genomic_DNA"/>
</dbReference>
<evidence type="ECO:0000313" key="13">
    <source>
        <dbReference type="Proteomes" id="UP000443506"/>
    </source>
</evidence>
<evidence type="ECO:0000313" key="14">
    <source>
        <dbReference type="Proteomes" id="UP000443708"/>
    </source>
</evidence>
<evidence type="ECO:0000313" key="10">
    <source>
        <dbReference type="Proteomes" id="UP000293434"/>
    </source>
</evidence>
<accession>A0A2I7Y9B2</accession>
<sequence length="157" mass="17602">MPQFSNLQSLNNYVLRAITEVMRNEVADAVRQEWIAMMEKNVYGTYQPWSYERRHKQGGLADPRNIQIVSEKVAADSAAIVMENLTKGQGWDHYYGDLINTMIESADGFAGNSALGMPKRPYTEEAVDFMTKGIGRNTILDALTSGLARRGININIK</sequence>
<protein>
    <submittedName>
        <fullName evidence="5">Phage protein</fullName>
    </submittedName>
</protein>
<evidence type="ECO:0000313" key="1">
    <source>
        <dbReference type="EMBL" id="CAA4149601.1"/>
    </source>
</evidence>
<dbReference type="AlphaFoldDB" id="A0A2I7Y9B2"/>
<dbReference type="EMBL" id="CACURZ010000016">
    <property type="protein sequence ID" value="CAA6382027.1"/>
    <property type="molecule type" value="Genomic_DNA"/>
</dbReference>
<dbReference type="EMBL" id="CACTOE010000017">
    <property type="protein sequence ID" value="CAA4149601.1"/>
    <property type="molecule type" value="Genomic_DNA"/>
</dbReference>
<dbReference type="RefSeq" id="WP_001135527.1">
    <property type="nucleotide sequence ID" value="NZ_AP025249.1"/>
</dbReference>
<evidence type="ECO:0000313" key="4">
    <source>
        <dbReference type="EMBL" id="CAA4700932.1"/>
    </source>
</evidence>
<dbReference type="Proteomes" id="UP000293434">
    <property type="component" value="Unassembled WGS sequence"/>
</dbReference>
<dbReference type="Proteomes" id="UP000505390">
    <property type="component" value="Unassembled WGS sequence"/>
</dbReference>
<dbReference type="EMBL" id="CACTQT010000015">
    <property type="protein sequence ID" value="CAA4391958.1"/>
    <property type="molecule type" value="Genomic_DNA"/>
</dbReference>
<evidence type="ECO:0000313" key="11">
    <source>
        <dbReference type="Proteomes" id="UP000442696"/>
    </source>
</evidence>
<evidence type="ECO:0000313" key="8">
    <source>
        <dbReference type="EMBL" id="CAC8230987.1"/>
    </source>
</evidence>
<dbReference type="Proteomes" id="UP000442782">
    <property type="component" value="Unassembled WGS sequence"/>
</dbReference>
<evidence type="ECO:0000313" key="2">
    <source>
        <dbReference type="EMBL" id="CAA4154298.1"/>
    </source>
</evidence>
<organism evidence="5 16">
    <name type="scientific">Staphylococcus aureus</name>
    <dbReference type="NCBI Taxonomy" id="1280"/>
    <lineage>
        <taxon>Bacteria</taxon>
        <taxon>Bacillati</taxon>
        <taxon>Bacillota</taxon>
        <taxon>Bacilli</taxon>
        <taxon>Bacillales</taxon>
        <taxon>Staphylococcaceae</taxon>
        <taxon>Staphylococcus</taxon>
    </lineage>
</organism>
<evidence type="ECO:0000313" key="18">
    <source>
        <dbReference type="Proteomes" id="UP000507112"/>
    </source>
</evidence>
<gene>
    <name evidence="9" type="ORF">EIG94_08310</name>
    <name evidence="1" type="ORF">SAMEA1029512_02237</name>
    <name evidence="2" type="ORF">SAMEA1029528_02365</name>
    <name evidence="3" type="ORF">SAMEA2078260_02298</name>
    <name evidence="5" type="ORF">SAMEA2078588_02329</name>
    <name evidence="6" type="ORF">SAMEA2080344_02385</name>
    <name evidence="4" type="ORF">SAMEA2081063_02370</name>
    <name evidence="7" type="ORF">SAMEA4008575_02428</name>
    <name evidence="8" type="ORF">SAMEA70146418_02402</name>
</gene>
<comment type="caution">
    <text evidence="5">The sequence shown here is derived from an EMBL/GenBank/DDBJ whole genome shotgun (WGS) entry which is preliminary data.</text>
</comment>